<evidence type="ECO:0000313" key="1">
    <source>
        <dbReference type="EMBL" id="RKL26779.1"/>
    </source>
</evidence>
<proteinExistence type="predicted"/>
<sequence length="73" mass="7800">MVDPATITPAEWESLKHDETATEIESINPASSLLSLCTSAFALYDETGSPDLEGTPQGFTNCKMLFEAMCPSG</sequence>
<gene>
    <name evidence="1" type="ORF">BFJ72_g13561</name>
</gene>
<name>A0A420SBY4_GIBIN</name>
<comment type="caution">
    <text evidence="1">The sequence shown here is derived from an EMBL/GenBank/DDBJ whole genome shotgun (WGS) entry which is preliminary data.</text>
</comment>
<protein>
    <submittedName>
        <fullName evidence="1">Uncharacterized protein</fullName>
    </submittedName>
</protein>
<evidence type="ECO:0000313" key="2">
    <source>
        <dbReference type="Proteomes" id="UP000283569"/>
    </source>
</evidence>
<dbReference type="EMBL" id="MRDB01000083">
    <property type="protein sequence ID" value="RKL26779.1"/>
    <property type="molecule type" value="Genomic_DNA"/>
</dbReference>
<reference evidence="1 2" key="1">
    <citation type="journal article" date="2018" name="Sci. Rep.">
        <title>Characterisation of pathogen-specific regions and novel effector candidates in Fusarium oxysporum f. sp. cepae.</title>
        <authorList>
            <person name="Armitage A.D."/>
            <person name="Taylor A."/>
            <person name="Sobczyk M.K."/>
            <person name="Baxter L."/>
            <person name="Greenfield B.P."/>
            <person name="Bates H.J."/>
            <person name="Wilson F."/>
            <person name="Jackson A.C."/>
            <person name="Ott S."/>
            <person name="Harrison R.J."/>
            <person name="Clarkson J.P."/>
        </authorList>
    </citation>
    <scope>NUCLEOTIDE SEQUENCE [LARGE SCALE GENOMIC DNA]</scope>
    <source>
        <strain evidence="1 2">Fp_A8</strain>
    </source>
</reference>
<accession>A0A420SBY4</accession>
<organism evidence="1 2">
    <name type="scientific">Gibberella intermedia</name>
    <name type="common">Bulb rot disease fungus</name>
    <name type="synonym">Fusarium proliferatum</name>
    <dbReference type="NCBI Taxonomy" id="948311"/>
    <lineage>
        <taxon>Eukaryota</taxon>
        <taxon>Fungi</taxon>
        <taxon>Dikarya</taxon>
        <taxon>Ascomycota</taxon>
        <taxon>Pezizomycotina</taxon>
        <taxon>Sordariomycetes</taxon>
        <taxon>Hypocreomycetidae</taxon>
        <taxon>Hypocreales</taxon>
        <taxon>Nectriaceae</taxon>
        <taxon>Fusarium</taxon>
        <taxon>Fusarium fujikuroi species complex</taxon>
    </lineage>
</organism>
<dbReference type="Proteomes" id="UP000283569">
    <property type="component" value="Unassembled WGS sequence"/>
</dbReference>
<dbReference type="AlphaFoldDB" id="A0A420SBY4"/>